<organism evidence="13 14">
    <name type="scientific">Tritrichomonas musculus</name>
    <dbReference type="NCBI Taxonomy" id="1915356"/>
    <lineage>
        <taxon>Eukaryota</taxon>
        <taxon>Metamonada</taxon>
        <taxon>Parabasalia</taxon>
        <taxon>Tritrichomonadida</taxon>
        <taxon>Tritrichomonadidae</taxon>
        <taxon>Tritrichomonas</taxon>
    </lineage>
</organism>
<proteinExistence type="inferred from homology"/>
<dbReference type="PROSITE" id="PS52002">
    <property type="entry name" value="SM"/>
    <property type="match status" value="1"/>
</dbReference>
<evidence type="ECO:0000256" key="10">
    <source>
        <dbReference type="ARBA" id="ARBA00041355"/>
    </source>
</evidence>
<evidence type="ECO:0000313" key="14">
    <source>
        <dbReference type="Proteomes" id="UP001470230"/>
    </source>
</evidence>
<feature type="region of interest" description="Disordered" evidence="11">
    <location>
        <begin position="133"/>
        <end position="155"/>
    </location>
</feature>
<evidence type="ECO:0000259" key="12">
    <source>
        <dbReference type="PROSITE" id="PS52002"/>
    </source>
</evidence>
<evidence type="ECO:0000256" key="7">
    <source>
        <dbReference type="ARBA" id="ARBA00023187"/>
    </source>
</evidence>
<evidence type="ECO:0000313" key="13">
    <source>
        <dbReference type="EMBL" id="KAK8863578.1"/>
    </source>
</evidence>
<feature type="domain" description="Sm" evidence="12">
    <location>
        <begin position="5"/>
        <end position="86"/>
    </location>
</feature>
<comment type="similarity">
    <text evidence="3">Belongs to the snRNP SmB/SmN family.</text>
</comment>
<evidence type="ECO:0000256" key="4">
    <source>
        <dbReference type="ARBA" id="ARBA00022490"/>
    </source>
</evidence>
<keyword evidence="9" id="KW-0687">Ribonucleoprotein</keyword>
<dbReference type="Proteomes" id="UP001470230">
    <property type="component" value="Unassembled WGS sequence"/>
</dbReference>
<dbReference type="InterPro" id="IPR050914">
    <property type="entry name" value="snRNP_SmB/NAA38-like"/>
</dbReference>
<evidence type="ECO:0000256" key="1">
    <source>
        <dbReference type="ARBA" id="ARBA00004123"/>
    </source>
</evidence>
<dbReference type="PANTHER" id="PTHR10701:SF0">
    <property type="entry name" value="SMALL NUCLEAR RIBONUCLEOPROTEIN-ASSOCIATED PROTEIN B"/>
    <property type="match status" value="1"/>
</dbReference>
<keyword evidence="14" id="KW-1185">Reference proteome</keyword>
<dbReference type="InterPro" id="IPR010920">
    <property type="entry name" value="LSM_dom_sf"/>
</dbReference>
<evidence type="ECO:0000256" key="5">
    <source>
        <dbReference type="ARBA" id="ARBA00022664"/>
    </source>
</evidence>
<accession>A0ABR2IKB9</accession>
<evidence type="ECO:0000256" key="2">
    <source>
        <dbReference type="ARBA" id="ARBA00004496"/>
    </source>
</evidence>
<dbReference type="Gene3D" id="2.30.30.100">
    <property type="match status" value="1"/>
</dbReference>
<gene>
    <name evidence="13" type="ORF">M9Y10_011264</name>
</gene>
<evidence type="ECO:0000256" key="9">
    <source>
        <dbReference type="ARBA" id="ARBA00023274"/>
    </source>
</evidence>
<evidence type="ECO:0000256" key="8">
    <source>
        <dbReference type="ARBA" id="ARBA00023242"/>
    </source>
</evidence>
<evidence type="ECO:0000256" key="6">
    <source>
        <dbReference type="ARBA" id="ARBA00022884"/>
    </source>
</evidence>
<dbReference type="SUPFAM" id="SSF50182">
    <property type="entry name" value="Sm-like ribonucleoproteins"/>
    <property type="match status" value="1"/>
</dbReference>
<dbReference type="EMBL" id="JAPFFF010000017">
    <property type="protein sequence ID" value="KAK8863578.1"/>
    <property type="molecule type" value="Genomic_DNA"/>
</dbReference>
<dbReference type="SMART" id="SM00651">
    <property type="entry name" value="Sm"/>
    <property type="match status" value="1"/>
</dbReference>
<protein>
    <recommendedName>
        <fullName evidence="10">Sm protein B</fullName>
    </recommendedName>
</protein>
<keyword evidence="5" id="KW-0507">mRNA processing</keyword>
<evidence type="ECO:0000256" key="11">
    <source>
        <dbReference type="SAM" id="MobiDB-lite"/>
    </source>
</evidence>
<dbReference type="InterPro" id="IPR001163">
    <property type="entry name" value="Sm_dom_euk/arc"/>
</dbReference>
<dbReference type="PANTHER" id="PTHR10701">
    <property type="entry name" value="SMALL NUCLEAR RIBONUCLEOPROTEIN-ASSOCIATED PROTEIN B AND N"/>
    <property type="match status" value="1"/>
</dbReference>
<keyword evidence="7" id="KW-0508">mRNA splicing</keyword>
<name>A0ABR2IKB9_9EUKA</name>
<sequence length="155" mass="16337">MSAAPRGSKLAKFLNHRVNVVIGDHRYFVGQLLAFDSHSNIVLKDGEEYRQLNKRKAGEPRKVKRNIGLMILRGDSVIHIDIIGPPPPSGNRLTAAAASAVLQPGTTPDKAINKGLSATSVDAPPITGLTKPTAGVGMQSVPMAPPVLPPSALPK</sequence>
<keyword evidence="6" id="KW-0694">RNA-binding</keyword>
<feature type="compositionally biased region" description="Pro residues" evidence="11">
    <location>
        <begin position="143"/>
        <end position="155"/>
    </location>
</feature>
<dbReference type="InterPro" id="IPR047575">
    <property type="entry name" value="Sm"/>
</dbReference>
<comment type="caution">
    <text evidence="13">The sequence shown here is derived from an EMBL/GenBank/DDBJ whole genome shotgun (WGS) entry which is preliminary data.</text>
</comment>
<dbReference type="Pfam" id="PF01423">
    <property type="entry name" value="LSM"/>
    <property type="match status" value="1"/>
</dbReference>
<reference evidence="13 14" key="1">
    <citation type="submission" date="2024-04" db="EMBL/GenBank/DDBJ databases">
        <title>Tritrichomonas musculus Genome.</title>
        <authorList>
            <person name="Alves-Ferreira E."/>
            <person name="Grigg M."/>
            <person name="Lorenzi H."/>
            <person name="Galac M."/>
        </authorList>
    </citation>
    <scope>NUCLEOTIDE SEQUENCE [LARGE SCALE GENOMIC DNA]</scope>
    <source>
        <strain evidence="13 14">EAF2021</strain>
    </source>
</reference>
<comment type="subcellular location">
    <subcellularLocation>
        <location evidence="2">Cytoplasm</location>
    </subcellularLocation>
    <subcellularLocation>
        <location evidence="1">Nucleus</location>
    </subcellularLocation>
</comment>
<dbReference type="CDD" id="cd01717">
    <property type="entry name" value="Sm_B"/>
    <property type="match status" value="1"/>
</dbReference>
<keyword evidence="4" id="KW-0963">Cytoplasm</keyword>
<keyword evidence="8" id="KW-0539">Nucleus</keyword>
<evidence type="ECO:0000256" key="3">
    <source>
        <dbReference type="ARBA" id="ARBA00009123"/>
    </source>
</evidence>